<comment type="caution">
    <text evidence="9">The sequence shown here is derived from an EMBL/GenBank/DDBJ whole genome shotgun (WGS) entry which is preliminary data.</text>
</comment>
<feature type="compositionally biased region" description="Acidic residues" evidence="8">
    <location>
        <begin position="845"/>
        <end position="856"/>
    </location>
</feature>
<dbReference type="InterPro" id="IPR038603">
    <property type="entry name" value="Znf_FCS_sf"/>
</dbReference>
<evidence type="ECO:0000256" key="7">
    <source>
        <dbReference type="ARBA" id="ARBA00023242"/>
    </source>
</evidence>
<evidence type="ECO:0000256" key="2">
    <source>
        <dbReference type="ARBA" id="ARBA00022473"/>
    </source>
</evidence>
<comment type="subcellular location">
    <subcellularLocation>
        <location evidence="1">Nucleus</location>
    </subcellularLocation>
</comment>
<reference evidence="9" key="1">
    <citation type="submission" date="2022-03" db="EMBL/GenBank/DDBJ databases">
        <authorList>
            <person name="Martin C."/>
        </authorList>
    </citation>
    <scope>NUCLEOTIDE SEQUENCE</scope>
</reference>
<dbReference type="Pfam" id="PF00536">
    <property type="entry name" value="SAM_1"/>
    <property type="match status" value="1"/>
</dbReference>
<dbReference type="FunFam" id="1.10.150.50:FF:000011">
    <property type="entry name" value="Polyhomeotic-like protein 2 isoform 1"/>
    <property type="match status" value="1"/>
</dbReference>
<dbReference type="InterPro" id="IPR050548">
    <property type="entry name" value="PcG_chromatin_remod_factors"/>
</dbReference>
<feature type="compositionally biased region" description="Polar residues" evidence="8">
    <location>
        <begin position="455"/>
        <end position="484"/>
    </location>
</feature>
<feature type="compositionally biased region" description="Polar residues" evidence="8">
    <location>
        <begin position="557"/>
        <end position="566"/>
    </location>
</feature>
<name>A0A8J1UUE8_OWEFU</name>
<feature type="region of interest" description="Disordered" evidence="8">
    <location>
        <begin position="634"/>
        <end position="662"/>
    </location>
</feature>
<keyword evidence="10" id="KW-1185">Reference proteome</keyword>
<feature type="compositionally biased region" description="Basic and acidic residues" evidence="8">
    <location>
        <begin position="519"/>
        <end position="529"/>
    </location>
</feature>
<dbReference type="SUPFAM" id="SSF47769">
    <property type="entry name" value="SAM/Pointed domain"/>
    <property type="match status" value="1"/>
</dbReference>
<dbReference type="AlphaFoldDB" id="A0A8J1UUE8"/>
<dbReference type="CDD" id="cd09577">
    <property type="entry name" value="SAM_Ph1_2_3"/>
    <property type="match status" value="1"/>
</dbReference>
<dbReference type="GO" id="GO:0003677">
    <property type="term" value="F:DNA binding"/>
    <property type="evidence" value="ECO:0007669"/>
    <property type="project" value="UniProtKB-KW"/>
</dbReference>
<dbReference type="GO" id="GO:0042393">
    <property type="term" value="F:histone binding"/>
    <property type="evidence" value="ECO:0007669"/>
    <property type="project" value="TreeGrafter"/>
</dbReference>
<evidence type="ECO:0000256" key="5">
    <source>
        <dbReference type="ARBA" id="ARBA00022833"/>
    </source>
</evidence>
<dbReference type="Gene3D" id="1.10.150.50">
    <property type="entry name" value="Transcription Factor, Ets-1"/>
    <property type="match status" value="1"/>
</dbReference>
<feature type="region of interest" description="Disordered" evidence="8">
    <location>
        <begin position="1"/>
        <end position="72"/>
    </location>
</feature>
<dbReference type="InterPro" id="IPR012313">
    <property type="entry name" value="Znf_FCS"/>
</dbReference>
<evidence type="ECO:0000256" key="4">
    <source>
        <dbReference type="ARBA" id="ARBA00022771"/>
    </source>
</evidence>
<dbReference type="EMBL" id="CAIIXF020000001">
    <property type="protein sequence ID" value="CAH1772278.1"/>
    <property type="molecule type" value="Genomic_DNA"/>
</dbReference>
<dbReference type="PANTHER" id="PTHR12247">
    <property type="entry name" value="POLYCOMB GROUP PROTEIN"/>
    <property type="match status" value="1"/>
</dbReference>
<dbReference type="GO" id="GO:0008270">
    <property type="term" value="F:zinc ion binding"/>
    <property type="evidence" value="ECO:0007669"/>
    <property type="project" value="UniProtKB-KW"/>
</dbReference>
<feature type="region of interest" description="Disordered" evidence="8">
    <location>
        <begin position="760"/>
        <end position="877"/>
    </location>
</feature>
<protein>
    <submittedName>
        <fullName evidence="9">Uncharacterized protein</fullName>
    </submittedName>
</protein>
<dbReference type="InterPro" id="IPR001660">
    <property type="entry name" value="SAM"/>
</dbReference>
<dbReference type="GO" id="GO:0003682">
    <property type="term" value="F:chromatin binding"/>
    <property type="evidence" value="ECO:0007669"/>
    <property type="project" value="TreeGrafter"/>
</dbReference>
<feature type="region of interest" description="Disordered" evidence="8">
    <location>
        <begin position="126"/>
        <end position="151"/>
    </location>
</feature>
<dbReference type="PROSITE" id="PS51024">
    <property type="entry name" value="ZF_FCS"/>
    <property type="match status" value="1"/>
</dbReference>
<feature type="compositionally biased region" description="Polar residues" evidence="8">
    <location>
        <begin position="351"/>
        <end position="364"/>
    </location>
</feature>
<feature type="compositionally biased region" description="Low complexity" evidence="8">
    <location>
        <begin position="398"/>
        <end position="447"/>
    </location>
</feature>
<gene>
    <name evidence="9" type="ORF">OFUS_LOCUS63</name>
</gene>
<feature type="compositionally biased region" description="Low complexity" evidence="8">
    <location>
        <begin position="490"/>
        <end position="517"/>
    </location>
</feature>
<dbReference type="InterPro" id="IPR013761">
    <property type="entry name" value="SAM/pointed_sf"/>
</dbReference>
<dbReference type="PANTHER" id="PTHR12247:SF138">
    <property type="entry name" value="POLYHOMEOTIC DISTAL, ISOFORM A-RELATED"/>
    <property type="match status" value="1"/>
</dbReference>
<keyword evidence="7" id="KW-0539">Nucleus</keyword>
<dbReference type="Pfam" id="PF21319">
    <property type="entry name" value="zf-FCS_1"/>
    <property type="match status" value="1"/>
</dbReference>
<dbReference type="OrthoDB" id="2390104at2759"/>
<organism evidence="9 10">
    <name type="scientific">Owenia fusiformis</name>
    <name type="common">Polychaete worm</name>
    <dbReference type="NCBI Taxonomy" id="6347"/>
    <lineage>
        <taxon>Eukaryota</taxon>
        <taxon>Metazoa</taxon>
        <taxon>Spiralia</taxon>
        <taxon>Lophotrochozoa</taxon>
        <taxon>Annelida</taxon>
        <taxon>Polychaeta</taxon>
        <taxon>Sedentaria</taxon>
        <taxon>Canalipalpata</taxon>
        <taxon>Sabellida</taxon>
        <taxon>Oweniida</taxon>
        <taxon>Oweniidae</taxon>
        <taxon>Owenia</taxon>
    </lineage>
</organism>
<evidence type="ECO:0000256" key="3">
    <source>
        <dbReference type="ARBA" id="ARBA00022723"/>
    </source>
</evidence>
<feature type="compositionally biased region" description="Polar residues" evidence="8">
    <location>
        <begin position="382"/>
        <end position="397"/>
    </location>
</feature>
<evidence type="ECO:0000256" key="8">
    <source>
        <dbReference type="SAM" id="MobiDB-lite"/>
    </source>
</evidence>
<evidence type="ECO:0000256" key="6">
    <source>
        <dbReference type="ARBA" id="ARBA00023125"/>
    </source>
</evidence>
<keyword evidence="3" id="KW-0479">Metal-binding</keyword>
<accession>A0A8J1UUE8</accession>
<dbReference type="GO" id="GO:0045892">
    <property type="term" value="P:negative regulation of DNA-templated transcription"/>
    <property type="evidence" value="ECO:0007669"/>
    <property type="project" value="TreeGrafter"/>
</dbReference>
<dbReference type="PROSITE" id="PS50105">
    <property type="entry name" value="SAM_DOMAIN"/>
    <property type="match status" value="1"/>
</dbReference>
<evidence type="ECO:0000313" key="10">
    <source>
        <dbReference type="Proteomes" id="UP000749559"/>
    </source>
</evidence>
<feature type="compositionally biased region" description="Low complexity" evidence="8">
    <location>
        <begin position="264"/>
        <end position="275"/>
    </location>
</feature>
<dbReference type="Proteomes" id="UP000749559">
    <property type="component" value="Unassembled WGS sequence"/>
</dbReference>
<feature type="compositionally biased region" description="Low complexity" evidence="8">
    <location>
        <begin position="803"/>
        <end position="827"/>
    </location>
</feature>
<feature type="compositionally biased region" description="Basic and acidic residues" evidence="8">
    <location>
        <begin position="857"/>
        <end position="870"/>
    </location>
</feature>
<keyword evidence="5" id="KW-0862">Zinc</keyword>
<dbReference type="GO" id="GO:0035102">
    <property type="term" value="C:PRC1 complex"/>
    <property type="evidence" value="ECO:0007669"/>
    <property type="project" value="TreeGrafter"/>
</dbReference>
<feature type="compositionally biased region" description="Basic and acidic residues" evidence="8">
    <location>
        <begin position="790"/>
        <end position="802"/>
    </location>
</feature>
<keyword evidence="6" id="KW-0238">DNA-binding</keyword>
<keyword evidence="4" id="KW-0863">Zinc-finger</keyword>
<feature type="region of interest" description="Disordered" evidence="8">
    <location>
        <begin position="299"/>
        <end position="594"/>
    </location>
</feature>
<proteinExistence type="predicted"/>
<feature type="compositionally biased region" description="Low complexity" evidence="8">
    <location>
        <begin position="365"/>
        <end position="381"/>
    </location>
</feature>
<dbReference type="Gene3D" id="3.30.60.160">
    <property type="match status" value="1"/>
</dbReference>
<evidence type="ECO:0000313" key="9">
    <source>
        <dbReference type="EMBL" id="CAH1772278.1"/>
    </source>
</evidence>
<keyword evidence="2" id="KW-0217">Developmental protein</keyword>
<feature type="region of interest" description="Disordered" evidence="8">
    <location>
        <begin position="254"/>
        <end position="275"/>
    </location>
</feature>
<evidence type="ECO:0000256" key="1">
    <source>
        <dbReference type="ARBA" id="ARBA00004123"/>
    </source>
</evidence>
<sequence length="943" mass="99757">MAAMQGLNHQQLGMSPRSPGMMSPIPQSPTTVQMSAKSPNGGPPAGSPGSATASPTKSNNTKSPNGSQPTHIQPQVMLAHPGMPANMMGKAMIQRQGSQPHNMAQQSQPFFIQQLGTMIGVQTSVPPGSMSANQNNGSNAIRSQASSTQNQILSPGQIRLSNPAQLVTQPNQPTMITSPTVLNQLQAMAQFGQNIPIAPQQLIGTQSPTILTNAPMFIRAAGPMQTHHACMVQNMPNQATKGAKVAVEQGVRPTNPATVGKVTGSGAKSTGSLSSSNKSISALLASANKAGNNNKVTTTTQVVNSPQAAITKPQTPPAGTPGTKPRTTAQHILPKQVQKVRGRQMAKPSVATATVTGTKLTQAVTTKPSTMSSKTTTTASKPQSVKPSTNGSKPTTVGSKSTSSPKLSTSGTKSTPTGSKPTMSGPKPSPSGTKPTTIGTKPSTGSKPVMGGSKIRQTSPKGSTQSKPPTNITSPLSTPVTSKKTISHIKPATSSDASSDSGSKPDGASSSESLSSSDNKQHQGGDKSQSKKTLINSNKDVKLNGNDKINDEVKTNGDISVNGHSESSGDKEENMEVDNDIIPSPTASPTEDKVVSLTNVSTSGPPTAIVQGERQKAIVKPQVLTHVIEGFVIQEGPDPFPPPQKPFSEKSKSDGGPPSKIAREEPVLSARATAILHRLSAHHRNRNRSDGPTLKCEFCGRVMMAKLFKRSKRFCTTACAKRYNVGCSRRMGLFQPDQEIKRRRGRPPKLWGLSRLTVKRVKKPRGSKSPISGKIDGKTDPNQSNVDTANLEKKAVDAERDASSSSGEQETESTTSETTETSGITEQGHQEDHDESSNSPAESDPAVDVDMMDDEDRPPADAEPTRDTNRENMPQPTRWTVREVYEFIHSLPGCETYADEFRSQEIDGQALLLLKEDHLMTTMNIKLGPALKICAKINALKDD</sequence>
<dbReference type="SMART" id="SM00454">
    <property type="entry name" value="SAM"/>
    <property type="match status" value="1"/>
</dbReference>
<feature type="compositionally biased region" description="Polar residues" evidence="8">
    <location>
        <begin position="56"/>
        <end position="72"/>
    </location>
</feature>